<protein>
    <recommendedName>
        <fullName evidence="3">Phage tail protein</fullName>
    </recommendedName>
</protein>
<gene>
    <name evidence="1" type="ORF">SAMN04489740_2684</name>
</gene>
<proteinExistence type="predicted"/>
<name>A0A1H5LZL9_9MICC</name>
<dbReference type="EMBL" id="FNTV01000001">
    <property type="protein sequence ID" value="SEE82456.1"/>
    <property type="molecule type" value="Genomic_DNA"/>
</dbReference>
<dbReference type="RefSeq" id="WP_074711972.1">
    <property type="nucleotide sequence ID" value="NZ_FNTV01000001.1"/>
</dbReference>
<dbReference type="Pfam" id="PF25681">
    <property type="entry name" value="Phage_TTP_17"/>
    <property type="match status" value="1"/>
</dbReference>
<sequence length="193" mass="20363">MAVDAKNVLVGGPDQATTGAILSAPLGTDLPVLPSEAPSAEFDDSGYISEDGLTMTPERSMAGIKDWSGATVKETLEEFNGTLAWAHLETNEAALKNYFGDDNVTVTAATPTSGKIIKATMGATEMPRKSWIFRVKDGAAKILIVVPDAQVSEQGEIAFTKSGAITWPITLKTFPDAAGVNVYIYTDDGIYSA</sequence>
<evidence type="ECO:0008006" key="3">
    <source>
        <dbReference type="Google" id="ProtNLM"/>
    </source>
</evidence>
<evidence type="ECO:0000313" key="1">
    <source>
        <dbReference type="EMBL" id="SEE82456.1"/>
    </source>
</evidence>
<dbReference type="Proteomes" id="UP000182725">
    <property type="component" value="Unassembled WGS sequence"/>
</dbReference>
<dbReference type="AlphaFoldDB" id="A0A1H5LZL9"/>
<organism evidence="1 2">
    <name type="scientific">Arthrobacter alpinus</name>
    <dbReference type="NCBI Taxonomy" id="656366"/>
    <lineage>
        <taxon>Bacteria</taxon>
        <taxon>Bacillati</taxon>
        <taxon>Actinomycetota</taxon>
        <taxon>Actinomycetes</taxon>
        <taxon>Micrococcales</taxon>
        <taxon>Micrococcaceae</taxon>
        <taxon>Arthrobacter</taxon>
    </lineage>
</organism>
<reference evidence="1 2" key="1">
    <citation type="submission" date="2016-10" db="EMBL/GenBank/DDBJ databases">
        <authorList>
            <person name="de Groot N.N."/>
        </authorList>
    </citation>
    <scope>NUCLEOTIDE SEQUENCE [LARGE SCALE GENOMIC DNA]</scope>
    <source>
        <strain evidence="1 2">DSM 22274</strain>
    </source>
</reference>
<accession>A0A1H5LZL9</accession>
<evidence type="ECO:0000313" key="2">
    <source>
        <dbReference type="Proteomes" id="UP000182725"/>
    </source>
</evidence>
<dbReference type="InterPro" id="IPR058154">
    <property type="entry name" value="Bxb1_TTP-like"/>
</dbReference>